<dbReference type="AlphaFoldDB" id="Q23K42"/>
<keyword evidence="1" id="KW-0175">Coiled coil</keyword>
<keyword evidence="4" id="KW-1185">Reference proteome</keyword>
<gene>
    <name evidence="3" type="ORF">TTHERM_00195920</name>
</gene>
<evidence type="ECO:0000313" key="3">
    <source>
        <dbReference type="EMBL" id="EAR97001.2"/>
    </source>
</evidence>
<dbReference type="RefSeq" id="XP_001017246.2">
    <property type="nucleotide sequence ID" value="XM_001017246.3"/>
</dbReference>
<dbReference type="GeneID" id="7830584"/>
<reference evidence="4" key="1">
    <citation type="journal article" date="2006" name="PLoS Biol.">
        <title>Macronuclear genome sequence of the ciliate Tetrahymena thermophila, a model eukaryote.</title>
        <authorList>
            <person name="Eisen J.A."/>
            <person name="Coyne R.S."/>
            <person name="Wu M."/>
            <person name="Wu D."/>
            <person name="Thiagarajan M."/>
            <person name="Wortman J.R."/>
            <person name="Badger J.H."/>
            <person name="Ren Q."/>
            <person name="Amedeo P."/>
            <person name="Jones K.M."/>
            <person name="Tallon L.J."/>
            <person name="Delcher A.L."/>
            <person name="Salzberg S.L."/>
            <person name="Silva J.C."/>
            <person name="Haas B.J."/>
            <person name="Majoros W.H."/>
            <person name="Farzad M."/>
            <person name="Carlton J.M."/>
            <person name="Smith R.K. Jr."/>
            <person name="Garg J."/>
            <person name="Pearlman R.E."/>
            <person name="Karrer K.M."/>
            <person name="Sun L."/>
            <person name="Manning G."/>
            <person name="Elde N.C."/>
            <person name="Turkewitz A.P."/>
            <person name="Asai D.J."/>
            <person name="Wilkes D.E."/>
            <person name="Wang Y."/>
            <person name="Cai H."/>
            <person name="Collins K."/>
            <person name="Stewart B.A."/>
            <person name="Lee S.R."/>
            <person name="Wilamowska K."/>
            <person name="Weinberg Z."/>
            <person name="Ruzzo W.L."/>
            <person name="Wloga D."/>
            <person name="Gaertig J."/>
            <person name="Frankel J."/>
            <person name="Tsao C.-C."/>
            <person name="Gorovsky M.A."/>
            <person name="Keeling P.J."/>
            <person name="Waller R.F."/>
            <person name="Patron N.J."/>
            <person name="Cherry J.M."/>
            <person name="Stover N.A."/>
            <person name="Krieger C.J."/>
            <person name="del Toro C."/>
            <person name="Ryder H.F."/>
            <person name="Williamson S.C."/>
            <person name="Barbeau R.A."/>
            <person name="Hamilton E.P."/>
            <person name="Orias E."/>
        </authorList>
    </citation>
    <scope>NUCLEOTIDE SEQUENCE [LARGE SCALE GENOMIC DNA]</scope>
    <source>
        <strain evidence="4">SB210</strain>
    </source>
</reference>
<evidence type="ECO:0000256" key="1">
    <source>
        <dbReference type="SAM" id="Coils"/>
    </source>
</evidence>
<feature type="compositionally biased region" description="Low complexity" evidence="2">
    <location>
        <begin position="444"/>
        <end position="459"/>
    </location>
</feature>
<dbReference type="KEGG" id="tet:TTHERM_00195920"/>
<dbReference type="InParanoid" id="Q23K42"/>
<feature type="region of interest" description="Disordered" evidence="2">
    <location>
        <begin position="444"/>
        <end position="464"/>
    </location>
</feature>
<name>Q23K42_TETTS</name>
<feature type="coiled-coil region" evidence="1">
    <location>
        <begin position="693"/>
        <end position="755"/>
    </location>
</feature>
<dbReference type="EMBL" id="GG662673">
    <property type="protein sequence ID" value="EAR97001.2"/>
    <property type="molecule type" value="Genomic_DNA"/>
</dbReference>
<evidence type="ECO:0000256" key="2">
    <source>
        <dbReference type="SAM" id="MobiDB-lite"/>
    </source>
</evidence>
<dbReference type="STRING" id="312017.Q23K42"/>
<dbReference type="HOGENOM" id="CLU_409685_0_0_1"/>
<organism evidence="3 4">
    <name type="scientific">Tetrahymena thermophila (strain SB210)</name>
    <dbReference type="NCBI Taxonomy" id="312017"/>
    <lineage>
        <taxon>Eukaryota</taxon>
        <taxon>Sar</taxon>
        <taxon>Alveolata</taxon>
        <taxon>Ciliophora</taxon>
        <taxon>Intramacronucleata</taxon>
        <taxon>Oligohymenophorea</taxon>
        <taxon>Hymenostomatida</taxon>
        <taxon>Tetrahymenina</taxon>
        <taxon>Tetrahymenidae</taxon>
        <taxon>Tetrahymena</taxon>
    </lineage>
</organism>
<dbReference type="Proteomes" id="UP000009168">
    <property type="component" value="Unassembled WGS sequence"/>
</dbReference>
<proteinExistence type="predicted"/>
<protein>
    <submittedName>
        <fullName evidence="3">Uncharacterized protein</fullName>
    </submittedName>
</protein>
<sequence>MNSNNGATKQIKKTLNLNYLSQISPYITNPSSKNRSKSIKNNSQSINITENEKITQNQQNNQNVIRQSLIHEQLNNQVEKLDKYKFSMSDKKYPTSPGNQTFQNVSNSSASKAIQNSIFAIRSSQKGNQSNMQHRLMVKPGTASNFYQKNNKKAYGNKGFATLSISGVDQKSSGINNNAGYSKFDSSVKMKTEYNIYSDKLEKKILDENLQSMNQTAGSTKRKNSSQIVFNTQASQKDFNVHQSFDNNSFSQMINSYANSVYIPNQNYPSNYIQQSPNTYQSNNFYMSTNSNNFLIAQQQNDFQNTNNSNNIYASQNSGSQAQQNFDNIHSMTHSTNLIEDMPIQDSQVVNSFSKSTNLTQNKNYFPIHSKQASINIASNIQTLSQRSPQIVNPNNWIQQNSQKNNTVYFQLENQSNYNSCLNSINHTHNHSILNGSAMLAVSQSHKSSSKNSQKQSFSIPSSTNQKLNSILKISIQNNQKQKISAMSPNTSNQNSYITNKTNYKKQYNKQKNLSFGSKILQNFLNTQSIDFNQSSQKKPISTPNRVNNSEMGYREKVNSILKGITNQIEQIQFQQQQQTSHQKNSKAYSMSQRISHTMHTQMDTNPSPTSQDKNPIIKTLSQPQLPPQQQQCQINDFQQVNALQQDKQSQQLMIKDPFLKDLEYVSDYMNTLQHNQLFVANIKHPFYFCSGMRQQESQNQKENVKVDEIKQTIQQLSQNKSSISDWKQKMLQKLENFENTNSSFQKQKNNFNSQFTDQQQQKQIVFQGQSLEMQQEYQIYKQNNLNLDQLNSQQNNQIKPSNQLQNILSLNQNFNLNKTNYLKRNNI</sequence>
<evidence type="ECO:0000313" key="4">
    <source>
        <dbReference type="Proteomes" id="UP000009168"/>
    </source>
</evidence>
<accession>Q23K42</accession>